<feature type="transmembrane region" description="Helical" evidence="7">
    <location>
        <begin position="166"/>
        <end position="189"/>
    </location>
</feature>
<name>A0A1I5XV39_9BACI</name>
<dbReference type="RefSeq" id="WP_093536203.1">
    <property type="nucleotide sequence ID" value="NZ_FOXU01000002.1"/>
</dbReference>
<dbReference type="Gene3D" id="1.10.287.950">
    <property type="entry name" value="Methyl-accepting chemotaxis protein"/>
    <property type="match status" value="1"/>
</dbReference>
<evidence type="ECO:0000256" key="5">
    <source>
        <dbReference type="ARBA" id="ARBA00029447"/>
    </source>
</evidence>
<dbReference type="PANTHER" id="PTHR32089">
    <property type="entry name" value="METHYL-ACCEPTING CHEMOTAXIS PROTEIN MCPB"/>
    <property type="match status" value="1"/>
</dbReference>
<keyword evidence="4 6" id="KW-0807">Transducer</keyword>
<dbReference type="Pfam" id="PF00015">
    <property type="entry name" value="MCPsignal"/>
    <property type="match status" value="1"/>
</dbReference>
<evidence type="ECO:0000256" key="6">
    <source>
        <dbReference type="PROSITE-ProRule" id="PRU00284"/>
    </source>
</evidence>
<feature type="transmembrane region" description="Helical" evidence="7">
    <location>
        <begin position="7"/>
        <end position="27"/>
    </location>
</feature>
<dbReference type="SMART" id="SM00304">
    <property type="entry name" value="HAMP"/>
    <property type="match status" value="1"/>
</dbReference>
<evidence type="ECO:0000259" key="8">
    <source>
        <dbReference type="PROSITE" id="PS50111"/>
    </source>
</evidence>
<keyword evidence="7" id="KW-1133">Transmembrane helix</keyword>
<dbReference type="InterPro" id="IPR003660">
    <property type="entry name" value="HAMP_dom"/>
</dbReference>
<dbReference type="GO" id="GO:0007165">
    <property type="term" value="P:signal transduction"/>
    <property type="evidence" value="ECO:0007669"/>
    <property type="project" value="UniProtKB-KW"/>
</dbReference>
<dbReference type="SMART" id="SM00283">
    <property type="entry name" value="MA"/>
    <property type="match status" value="1"/>
</dbReference>
<dbReference type="PROSITE" id="PS51257">
    <property type="entry name" value="PROKAR_LIPOPROTEIN"/>
    <property type="match status" value="1"/>
</dbReference>
<evidence type="ECO:0000313" key="10">
    <source>
        <dbReference type="EMBL" id="SFQ35795.1"/>
    </source>
</evidence>
<dbReference type="SUPFAM" id="SSF58104">
    <property type="entry name" value="Methyl-accepting chemotaxis protein (MCP) signaling domain"/>
    <property type="match status" value="1"/>
</dbReference>
<keyword evidence="3 7" id="KW-0472">Membrane</keyword>
<evidence type="ECO:0000256" key="7">
    <source>
        <dbReference type="SAM" id="Phobius"/>
    </source>
</evidence>
<protein>
    <submittedName>
        <fullName evidence="10">Methyl-accepting chemotaxis protein</fullName>
    </submittedName>
</protein>
<keyword evidence="7" id="KW-0812">Transmembrane</keyword>
<dbReference type="AlphaFoldDB" id="A0A1I5XV39"/>
<dbReference type="PROSITE" id="PS50111">
    <property type="entry name" value="CHEMOTAXIS_TRANSDUC_2"/>
    <property type="match status" value="1"/>
</dbReference>
<dbReference type="STRING" id="126156.SAMN05421670_1733"/>
<dbReference type="GO" id="GO:0005886">
    <property type="term" value="C:plasma membrane"/>
    <property type="evidence" value="ECO:0007669"/>
    <property type="project" value="UniProtKB-SubCell"/>
</dbReference>
<keyword evidence="2" id="KW-1003">Cell membrane</keyword>
<comment type="similarity">
    <text evidence="5">Belongs to the methyl-accepting chemotaxis (MCP) protein family.</text>
</comment>
<evidence type="ECO:0000259" key="9">
    <source>
        <dbReference type="PROSITE" id="PS50885"/>
    </source>
</evidence>
<evidence type="ECO:0000256" key="3">
    <source>
        <dbReference type="ARBA" id="ARBA00023136"/>
    </source>
</evidence>
<accession>A0A1I5XV39</accession>
<dbReference type="Pfam" id="PF00672">
    <property type="entry name" value="HAMP"/>
    <property type="match status" value="1"/>
</dbReference>
<dbReference type="EMBL" id="FOXU01000002">
    <property type="protein sequence ID" value="SFQ35795.1"/>
    <property type="molecule type" value="Genomic_DNA"/>
</dbReference>
<dbReference type="CDD" id="cd06225">
    <property type="entry name" value="HAMP"/>
    <property type="match status" value="1"/>
</dbReference>
<keyword evidence="11" id="KW-1185">Reference proteome</keyword>
<gene>
    <name evidence="10" type="ORF">SAMN05421670_1733</name>
</gene>
<comment type="subcellular location">
    <subcellularLocation>
        <location evidence="1">Cell membrane</location>
    </subcellularLocation>
</comment>
<proteinExistence type="inferred from homology"/>
<dbReference type="InterPro" id="IPR004089">
    <property type="entry name" value="MCPsignal_dom"/>
</dbReference>
<dbReference type="PROSITE" id="PS50885">
    <property type="entry name" value="HAMP"/>
    <property type="match status" value="1"/>
</dbReference>
<evidence type="ECO:0000256" key="2">
    <source>
        <dbReference type="ARBA" id="ARBA00022475"/>
    </source>
</evidence>
<sequence>MKLKQKILMISIIPLLLSACIIGYNIIQLSALKSSTEEIVKALVKVEELNSSAKSLQKSLSVYSLNISESNKNDIEVDLASTQSINDELSSSLTTSEQKQLNTNISKKYEEILSYSNQAITEQNLAEIKRQSTRTKGLINDVIQLKRNITTEYSIMQSNLQTKIDGIISISIILVVLLLVSSITLVIIFTNRIVRPIRDITKNAEEIANGNLAVDIVQVKTRDEVATLQKSFEQMTMNLREVITHVSDSSNQVAASAEELMASADETMKGTELISSSIQQVSEGAEYQTNMAKESARSAVESANAITQIAEKAKDTMKITIATNEKTLQGSAFVQDTVAQMRLINDAVLETDQALVTLNDRSKDIVHILKLITDIADQTNLLALNAAIEAARAGEAGKGFAVVADEVRKLSEQTRKSVSDISEIATEIESETKKTVTSINGVKEKVDSGLTIAHHTEVTFHDILTSVEQVKEQVGDISSITNNIHIIVKDVANHANNMSTVASETFDSSSSVAAASEEQLASMEEVTAAAVSLANLAEDLQIRVSKFNI</sequence>
<dbReference type="PANTHER" id="PTHR32089:SF112">
    <property type="entry name" value="LYSOZYME-LIKE PROTEIN-RELATED"/>
    <property type="match status" value="1"/>
</dbReference>
<evidence type="ECO:0000256" key="4">
    <source>
        <dbReference type="ARBA" id="ARBA00023224"/>
    </source>
</evidence>
<dbReference type="Proteomes" id="UP000198734">
    <property type="component" value="Unassembled WGS sequence"/>
</dbReference>
<evidence type="ECO:0000256" key="1">
    <source>
        <dbReference type="ARBA" id="ARBA00004236"/>
    </source>
</evidence>
<feature type="domain" description="Methyl-accepting transducer" evidence="8">
    <location>
        <begin position="263"/>
        <end position="499"/>
    </location>
</feature>
<evidence type="ECO:0000313" key="11">
    <source>
        <dbReference type="Proteomes" id="UP000198734"/>
    </source>
</evidence>
<dbReference type="Gene3D" id="6.10.340.10">
    <property type="match status" value="1"/>
</dbReference>
<dbReference type="OrthoDB" id="2450685at2"/>
<organism evidence="10 11">
    <name type="scientific">Psychrobacillus psychrotolerans</name>
    <dbReference type="NCBI Taxonomy" id="126156"/>
    <lineage>
        <taxon>Bacteria</taxon>
        <taxon>Bacillati</taxon>
        <taxon>Bacillota</taxon>
        <taxon>Bacilli</taxon>
        <taxon>Bacillales</taxon>
        <taxon>Bacillaceae</taxon>
        <taxon>Psychrobacillus</taxon>
    </lineage>
</organism>
<reference evidence="11" key="1">
    <citation type="submission" date="2016-10" db="EMBL/GenBank/DDBJ databases">
        <authorList>
            <person name="Varghese N."/>
            <person name="Submissions S."/>
        </authorList>
    </citation>
    <scope>NUCLEOTIDE SEQUENCE [LARGE SCALE GENOMIC DNA]</scope>
    <source>
        <strain evidence="11">DSM 11706</strain>
    </source>
</reference>
<feature type="domain" description="HAMP" evidence="9">
    <location>
        <begin position="191"/>
        <end position="244"/>
    </location>
</feature>